<name>A0A1Y0I9P8_9GAMM</name>
<keyword evidence="3" id="KW-1185">Reference proteome</keyword>
<dbReference type="AlphaFoldDB" id="A0A1Y0I9P8"/>
<dbReference type="InterPro" id="IPR052702">
    <property type="entry name" value="MscS-like_channel"/>
</dbReference>
<gene>
    <name evidence="2" type="ORF">OLMES_2425</name>
</gene>
<accession>A0A1Y0I9P8</accession>
<reference evidence="2 3" key="1">
    <citation type="submission" date="2017-05" db="EMBL/GenBank/DDBJ databases">
        <title>Genomic insights into alkan degradation activity of Oleiphilus messinensis.</title>
        <authorList>
            <person name="Kozyavkin S.A."/>
            <person name="Slesarev A.I."/>
            <person name="Golyshin P.N."/>
            <person name="Korzhenkov A."/>
            <person name="Golyshina O.N."/>
            <person name="Toshchakov S.V."/>
        </authorList>
    </citation>
    <scope>NUCLEOTIDE SEQUENCE [LARGE SCALE GENOMIC DNA]</scope>
    <source>
        <strain evidence="2 3">ME102</strain>
    </source>
</reference>
<evidence type="ECO:0000313" key="2">
    <source>
        <dbReference type="EMBL" id="ARU56486.1"/>
    </source>
</evidence>
<dbReference type="NCBIfam" id="NF033545">
    <property type="entry name" value="transpos_IS630"/>
    <property type="match status" value="1"/>
</dbReference>
<dbReference type="SUPFAM" id="SSF46689">
    <property type="entry name" value="Homeodomain-like"/>
    <property type="match status" value="1"/>
</dbReference>
<dbReference type="Gene3D" id="3.30.420.10">
    <property type="entry name" value="Ribonuclease H-like superfamily/Ribonuclease H"/>
    <property type="match status" value="1"/>
</dbReference>
<dbReference type="SUPFAM" id="SSF53098">
    <property type="entry name" value="Ribonuclease H-like"/>
    <property type="match status" value="1"/>
</dbReference>
<dbReference type="PANTHER" id="PTHR30347:SF1">
    <property type="entry name" value="MECHANOSENSITIVE CHANNEL MSCK"/>
    <property type="match status" value="1"/>
</dbReference>
<evidence type="ECO:0000259" key="1">
    <source>
        <dbReference type="Pfam" id="PF13358"/>
    </source>
</evidence>
<dbReference type="GO" id="GO:0003676">
    <property type="term" value="F:nucleic acid binding"/>
    <property type="evidence" value="ECO:0007669"/>
    <property type="project" value="InterPro"/>
</dbReference>
<dbReference type="Pfam" id="PF13384">
    <property type="entry name" value="HTH_23"/>
    <property type="match status" value="1"/>
</dbReference>
<organism evidence="2 3">
    <name type="scientific">Oleiphilus messinensis</name>
    <dbReference type="NCBI Taxonomy" id="141451"/>
    <lineage>
        <taxon>Bacteria</taxon>
        <taxon>Pseudomonadati</taxon>
        <taxon>Pseudomonadota</taxon>
        <taxon>Gammaproteobacteria</taxon>
        <taxon>Oceanospirillales</taxon>
        <taxon>Oleiphilaceae</taxon>
        <taxon>Oleiphilus</taxon>
    </lineage>
</organism>
<sequence length="363" mass="41257">MESKVRISLSENEIRKLEETIRSRQTGQRLVTRARIVLLAAQGKSNAAISRELGIGLNAARSWRARYAENGFAGIEKERPRGDNHGGKSSIEQAQLRSKIIELTTQTKPENETHWSTRSMAKKLGTTHSFVNRVWQESGLKPHLSRSFKVSNDPNFEEKLKDVVGLYLSPPENAVIFSVDEKSSIQALDRTQPGLPMKKGRAGTMTHDYKRHGTSTLFAALNVETGEVIGECKSRHRHQEFLSFLKTVEKNAPKNLDLHLIVDNYSTHKHESVKRWLSRNERVKLHFIPTSSSWLNLVERFFGLLTEKQLKRGIFTSVRELETCIHSYIENHNASPKPFVWTKSAEDILEKVGRAKNALNNSI</sequence>
<feature type="domain" description="Tc1-like transposase DDE" evidence="1">
    <location>
        <begin position="179"/>
        <end position="321"/>
    </location>
</feature>
<dbReference type="InterPro" id="IPR036397">
    <property type="entry name" value="RNaseH_sf"/>
</dbReference>
<dbReference type="InterPro" id="IPR012337">
    <property type="entry name" value="RNaseH-like_sf"/>
</dbReference>
<dbReference type="InterPro" id="IPR038717">
    <property type="entry name" value="Tc1-like_DDE_dom"/>
</dbReference>
<proteinExistence type="predicted"/>
<dbReference type="Pfam" id="PF13358">
    <property type="entry name" value="DDE_3"/>
    <property type="match status" value="1"/>
</dbReference>
<dbReference type="EMBL" id="CP021425">
    <property type="protein sequence ID" value="ARU56486.1"/>
    <property type="molecule type" value="Genomic_DNA"/>
</dbReference>
<evidence type="ECO:0000313" key="3">
    <source>
        <dbReference type="Proteomes" id="UP000196027"/>
    </source>
</evidence>
<dbReference type="InterPro" id="IPR009057">
    <property type="entry name" value="Homeodomain-like_sf"/>
</dbReference>
<dbReference type="Proteomes" id="UP000196027">
    <property type="component" value="Chromosome"/>
</dbReference>
<dbReference type="InterPro" id="IPR047655">
    <property type="entry name" value="Transpos_IS630-like"/>
</dbReference>
<dbReference type="PANTHER" id="PTHR30347">
    <property type="entry name" value="POTASSIUM CHANNEL RELATED"/>
    <property type="match status" value="1"/>
</dbReference>
<protein>
    <submittedName>
        <fullName evidence="2">IS630 family transposase</fullName>
    </submittedName>
</protein>
<dbReference type="KEGG" id="ome:OLMES_2425"/>